<dbReference type="SUPFAM" id="SSF47473">
    <property type="entry name" value="EF-hand"/>
    <property type="match status" value="1"/>
</dbReference>
<keyword evidence="6" id="KW-0406">Ion transport</keyword>
<dbReference type="InterPro" id="IPR011992">
    <property type="entry name" value="EF-hand-dom_pair"/>
</dbReference>
<dbReference type="SMART" id="SM00054">
    <property type="entry name" value="EFh"/>
    <property type="match status" value="2"/>
</dbReference>
<dbReference type="PANTHER" id="PTHR11003:SF345">
    <property type="entry name" value="TWIK FAMILY OF POTASSIUM CHANNELS PROTEIN 18"/>
    <property type="match status" value="1"/>
</dbReference>
<dbReference type="PANTHER" id="PTHR11003">
    <property type="entry name" value="POTASSIUM CHANNEL, SUBFAMILY K"/>
    <property type="match status" value="1"/>
</dbReference>
<keyword evidence="4" id="KW-0106">Calcium</keyword>
<keyword evidence="12" id="KW-1185">Reference proteome</keyword>
<dbReference type="CDD" id="cd00051">
    <property type="entry name" value="EFh"/>
    <property type="match status" value="1"/>
</dbReference>
<dbReference type="PRINTS" id="PR00169">
    <property type="entry name" value="KCHANNEL"/>
</dbReference>
<gene>
    <name evidence="11" type="ORF">TeGR_g2973</name>
</gene>
<evidence type="ECO:0000256" key="9">
    <source>
        <dbReference type="SAM" id="Phobius"/>
    </source>
</evidence>
<evidence type="ECO:0000256" key="7">
    <source>
        <dbReference type="ARBA" id="ARBA00023136"/>
    </source>
</evidence>
<dbReference type="EMBL" id="BRYB01006609">
    <property type="protein sequence ID" value="GMI53055.1"/>
    <property type="molecule type" value="Genomic_DNA"/>
</dbReference>
<reference evidence="11 12" key="1">
    <citation type="journal article" date="2023" name="Commun. Biol.">
        <title>Genome analysis of Parmales, the sister group of diatoms, reveals the evolutionary specialization of diatoms from phago-mixotrophs to photoautotrophs.</title>
        <authorList>
            <person name="Ban H."/>
            <person name="Sato S."/>
            <person name="Yoshikawa S."/>
            <person name="Yamada K."/>
            <person name="Nakamura Y."/>
            <person name="Ichinomiya M."/>
            <person name="Sato N."/>
            <person name="Blanc-Mathieu R."/>
            <person name="Endo H."/>
            <person name="Kuwata A."/>
            <person name="Ogata H."/>
        </authorList>
    </citation>
    <scope>NUCLEOTIDE SEQUENCE [LARGE SCALE GENOMIC DNA]</scope>
</reference>
<organism evidence="11 12">
    <name type="scientific">Tetraparma gracilis</name>
    <dbReference type="NCBI Taxonomy" id="2962635"/>
    <lineage>
        <taxon>Eukaryota</taxon>
        <taxon>Sar</taxon>
        <taxon>Stramenopiles</taxon>
        <taxon>Ochrophyta</taxon>
        <taxon>Bolidophyceae</taxon>
        <taxon>Parmales</taxon>
        <taxon>Triparmaceae</taxon>
        <taxon>Tetraparma</taxon>
    </lineage>
</organism>
<keyword evidence="7 9" id="KW-0472">Membrane</keyword>
<evidence type="ECO:0000256" key="2">
    <source>
        <dbReference type="ARBA" id="ARBA00022448"/>
    </source>
</evidence>
<comment type="caution">
    <text evidence="11">The sequence shown here is derived from an EMBL/GenBank/DDBJ whole genome shotgun (WGS) entry which is preliminary data.</text>
</comment>
<evidence type="ECO:0000256" key="6">
    <source>
        <dbReference type="ARBA" id="ARBA00023065"/>
    </source>
</evidence>
<feature type="domain" description="EF-hand" evidence="10">
    <location>
        <begin position="297"/>
        <end position="332"/>
    </location>
</feature>
<accession>A0ABQ6NBL5</accession>
<evidence type="ECO:0000256" key="1">
    <source>
        <dbReference type="ARBA" id="ARBA00004141"/>
    </source>
</evidence>
<dbReference type="InterPro" id="IPR018247">
    <property type="entry name" value="EF_Hand_1_Ca_BS"/>
</dbReference>
<keyword evidence="8" id="KW-0407">Ion channel</keyword>
<proteinExistence type="predicted"/>
<feature type="transmembrane region" description="Helical" evidence="9">
    <location>
        <begin position="52"/>
        <end position="72"/>
    </location>
</feature>
<evidence type="ECO:0000256" key="8">
    <source>
        <dbReference type="ARBA" id="ARBA00023303"/>
    </source>
</evidence>
<evidence type="ECO:0000256" key="4">
    <source>
        <dbReference type="ARBA" id="ARBA00022837"/>
    </source>
</evidence>
<dbReference type="Pfam" id="PF07885">
    <property type="entry name" value="Ion_trans_2"/>
    <property type="match status" value="2"/>
</dbReference>
<protein>
    <recommendedName>
        <fullName evidence="10">EF-hand domain-containing protein</fullName>
    </recommendedName>
</protein>
<dbReference type="InterPro" id="IPR003280">
    <property type="entry name" value="2pore_dom_K_chnl"/>
</dbReference>
<dbReference type="Pfam" id="PF13202">
    <property type="entry name" value="EF-hand_5"/>
    <property type="match status" value="2"/>
</dbReference>
<sequence length="412" mass="45003">MFKPGKKLKSGGTSVLSNTSMSIRQSMTEKATIKLDKNSEENEKLRSEQKTLFRRALFVTIAFMSLGVITFCASKGWTFINALYFVVVTLTTVGFGDQSSWEGDLDDGTLLFMSFYALLGIMLVGSALGIIAASLVEESEHRKEEAMAQLMEQECGDGTPKARPVGSSIRQSFATQSAHVSRAFEKMFGKHLGPRVLALFPGIFRMFLTIVGGMVLIYFDHKDSPDHDTPTGIQCLYFAVITCTTIGYGDFSPATQWGRAVGTVYVMFGVVSVGNVFSEIAAAFIDSKQAAALEEILQKKITVDDFEKFDIDGDGRIEKTEFVVRKLMLMGILKQDDVTRVEHEFDIMDTDGSGEITMEDLHDFIMTRERNHSITCAADAGLEGGMALAVRDHSGGGGTTLGAEGLKIDTAI</sequence>
<feature type="domain" description="EF-hand" evidence="10">
    <location>
        <begin position="336"/>
        <end position="371"/>
    </location>
</feature>
<dbReference type="PROSITE" id="PS50222">
    <property type="entry name" value="EF_HAND_2"/>
    <property type="match status" value="2"/>
</dbReference>
<evidence type="ECO:0000259" key="10">
    <source>
        <dbReference type="PROSITE" id="PS50222"/>
    </source>
</evidence>
<evidence type="ECO:0000256" key="5">
    <source>
        <dbReference type="ARBA" id="ARBA00022989"/>
    </source>
</evidence>
<feature type="transmembrane region" description="Helical" evidence="9">
    <location>
        <begin position="115"/>
        <end position="136"/>
    </location>
</feature>
<dbReference type="InterPro" id="IPR002048">
    <property type="entry name" value="EF_hand_dom"/>
</dbReference>
<name>A0ABQ6NBL5_9STRA</name>
<keyword evidence="2" id="KW-0813">Transport</keyword>
<feature type="transmembrane region" description="Helical" evidence="9">
    <location>
        <begin position="196"/>
        <end position="219"/>
    </location>
</feature>
<dbReference type="SUPFAM" id="SSF81324">
    <property type="entry name" value="Voltage-gated potassium channels"/>
    <property type="match status" value="2"/>
</dbReference>
<comment type="subcellular location">
    <subcellularLocation>
        <location evidence="1">Membrane</location>
        <topology evidence="1">Multi-pass membrane protein</topology>
    </subcellularLocation>
</comment>
<dbReference type="PROSITE" id="PS00018">
    <property type="entry name" value="EF_HAND_1"/>
    <property type="match status" value="2"/>
</dbReference>
<dbReference type="InterPro" id="IPR013099">
    <property type="entry name" value="K_chnl_dom"/>
</dbReference>
<dbReference type="Gene3D" id="1.10.238.10">
    <property type="entry name" value="EF-hand"/>
    <property type="match status" value="1"/>
</dbReference>
<keyword evidence="3 9" id="KW-0812">Transmembrane</keyword>
<dbReference type="Proteomes" id="UP001165060">
    <property type="component" value="Unassembled WGS sequence"/>
</dbReference>
<evidence type="ECO:0000313" key="12">
    <source>
        <dbReference type="Proteomes" id="UP001165060"/>
    </source>
</evidence>
<evidence type="ECO:0000313" key="11">
    <source>
        <dbReference type="EMBL" id="GMI53055.1"/>
    </source>
</evidence>
<feature type="transmembrane region" description="Helical" evidence="9">
    <location>
        <begin position="263"/>
        <end position="285"/>
    </location>
</feature>
<evidence type="ECO:0000256" key="3">
    <source>
        <dbReference type="ARBA" id="ARBA00022692"/>
    </source>
</evidence>
<keyword evidence="5 9" id="KW-1133">Transmembrane helix</keyword>
<dbReference type="Gene3D" id="1.10.287.70">
    <property type="match status" value="2"/>
</dbReference>
<feature type="transmembrane region" description="Helical" evidence="9">
    <location>
        <begin position="231"/>
        <end position="251"/>
    </location>
</feature>
<feature type="transmembrane region" description="Helical" evidence="9">
    <location>
        <begin position="79"/>
        <end position="95"/>
    </location>
</feature>